<gene>
    <name evidence="1" type="ORF">SLEP1_g3200</name>
</gene>
<organism evidence="1 2">
    <name type="scientific">Rubroshorea leprosula</name>
    <dbReference type="NCBI Taxonomy" id="152421"/>
    <lineage>
        <taxon>Eukaryota</taxon>
        <taxon>Viridiplantae</taxon>
        <taxon>Streptophyta</taxon>
        <taxon>Embryophyta</taxon>
        <taxon>Tracheophyta</taxon>
        <taxon>Spermatophyta</taxon>
        <taxon>Magnoliopsida</taxon>
        <taxon>eudicotyledons</taxon>
        <taxon>Gunneridae</taxon>
        <taxon>Pentapetalae</taxon>
        <taxon>rosids</taxon>
        <taxon>malvids</taxon>
        <taxon>Malvales</taxon>
        <taxon>Dipterocarpaceae</taxon>
        <taxon>Rubroshorea</taxon>
    </lineage>
</organism>
<comment type="caution">
    <text evidence="1">The sequence shown here is derived from an EMBL/GenBank/DDBJ whole genome shotgun (WGS) entry which is preliminary data.</text>
</comment>
<dbReference type="AlphaFoldDB" id="A0AAV5HQN6"/>
<name>A0AAV5HQN6_9ROSI</name>
<dbReference type="Proteomes" id="UP001054252">
    <property type="component" value="Unassembled WGS sequence"/>
</dbReference>
<evidence type="ECO:0000313" key="2">
    <source>
        <dbReference type="Proteomes" id="UP001054252"/>
    </source>
</evidence>
<protein>
    <submittedName>
        <fullName evidence="1">Uncharacterized protein</fullName>
    </submittedName>
</protein>
<proteinExistence type="predicted"/>
<dbReference type="EMBL" id="BPVZ01000003">
    <property type="protein sequence ID" value="GKU89000.1"/>
    <property type="molecule type" value="Genomic_DNA"/>
</dbReference>
<evidence type="ECO:0000313" key="1">
    <source>
        <dbReference type="EMBL" id="GKU89000.1"/>
    </source>
</evidence>
<sequence>MKERKEYKFEAGFSEAKLPMKYLGVPLISGKLLSVGDCEPILDKLKSRITG</sequence>
<keyword evidence="2" id="KW-1185">Reference proteome</keyword>
<accession>A0AAV5HQN6</accession>
<reference evidence="1 2" key="1">
    <citation type="journal article" date="2021" name="Commun. Biol.">
        <title>The genome of Shorea leprosula (Dipterocarpaceae) highlights the ecological relevance of drought in aseasonal tropical rainforests.</title>
        <authorList>
            <person name="Ng K.K.S."/>
            <person name="Kobayashi M.J."/>
            <person name="Fawcett J.A."/>
            <person name="Hatakeyama M."/>
            <person name="Paape T."/>
            <person name="Ng C.H."/>
            <person name="Ang C.C."/>
            <person name="Tnah L.H."/>
            <person name="Lee C.T."/>
            <person name="Nishiyama T."/>
            <person name="Sese J."/>
            <person name="O'Brien M.J."/>
            <person name="Copetti D."/>
            <person name="Mohd Noor M.I."/>
            <person name="Ong R.C."/>
            <person name="Putra M."/>
            <person name="Sireger I.Z."/>
            <person name="Indrioko S."/>
            <person name="Kosugi Y."/>
            <person name="Izuno A."/>
            <person name="Isagi Y."/>
            <person name="Lee S.L."/>
            <person name="Shimizu K.K."/>
        </authorList>
    </citation>
    <scope>NUCLEOTIDE SEQUENCE [LARGE SCALE GENOMIC DNA]</scope>
    <source>
        <strain evidence="1">214</strain>
    </source>
</reference>